<dbReference type="AlphaFoldDB" id="V4RMV0"/>
<dbReference type="SUPFAM" id="SSF75304">
    <property type="entry name" value="Amidase signature (AS) enzymes"/>
    <property type="match status" value="1"/>
</dbReference>
<name>V4RMV0_9HYPH</name>
<dbReference type="OrthoDB" id="8641877at2"/>
<keyword evidence="2" id="KW-0436">Ligase</keyword>
<dbReference type="EC" id="6.3.5.-" evidence="2"/>
<accession>V4RMV0</accession>
<proteinExistence type="predicted"/>
<dbReference type="InterPro" id="IPR023631">
    <property type="entry name" value="Amidase_dom"/>
</dbReference>
<sequence length="153" mass="16643">MLGAPSEVAAAAAAHRCISSYELARSLAAERREHFDQLSVLLREGRLKDGCRIEAAQYVEAVEALEQARKAARSFLGAHDCLICPSAAGIAPRGITSTGPSEFCILWTALHVPSLTIPISERLEDMPLGLQIVTPRGADLQLFECAKWMEERV</sequence>
<evidence type="ECO:0000313" key="3">
    <source>
        <dbReference type="Proteomes" id="UP000017819"/>
    </source>
</evidence>
<dbReference type="InterPro" id="IPR036928">
    <property type="entry name" value="AS_sf"/>
</dbReference>
<dbReference type="eggNOG" id="COG0154">
    <property type="taxonomic scope" value="Bacteria"/>
</dbReference>
<feature type="domain" description="Amidase" evidence="1">
    <location>
        <begin position="37"/>
        <end position="142"/>
    </location>
</feature>
<reference evidence="2 3" key="1">
    <citation type="journal article" date="2014" name="Genome Announc.">
        <title>Draft Genome Sequence of Lutibaculum baratangense Strain AMV1T, Isolated from a Mud Volcano in Andamans, India.</title>
        <authorList>
            <person name="Singh A."/>
            <person name="Sreenivas A."/>
            <person name="Sathyanarayana Reddy G."/>
            <person name="Pinnaka A.K."/>
            <person name="Shivaji S."/>
        </authorList>
    </citation>
    <scope>NUCLEOTIDE SEQUENCE [LARGE SCALE GENOMIC DNA]</scope>
    <source>
        <strain evidence="2 3">AMV1</strain>
    </source>
</reference>
<dbReference type="Pfam" id="PF01425">
    <property type="entry name" value="Amidase"/>
    <property type="match status" value="1"/>
</dbReference>
<evidence type="ECO:0000259" key="1">
    <source>
        <dbReference type="Pfam" id="PF01425"/>
    </source>
</evidence>
<keyword evidence="3" id="KW-1185">Reference proteome</keyword>
<protein>
    <submittedName>
        <fullName evidence="2">Putative amidase</fullName>
        <ecNumber evidence="2">6.3.5.-</ecNumber>
    </submittedName>
</protein>
<dbReference type="EMBL" id="AWXZ01000014">
    <property type="protein sequence ID" value="ESR26614.1"/>
    <property type="molecule type" value="Genomic_DNA"/>
</dbReference>
<dbReference type="STRING" id="631454.N177_0833"/>
<dbReference type="Proteomes" id="UP000017819">
    <property type="component" value="Unassembled WGS sequence"/>
</dbReference>
<organism evidence="2 3">
    <name type="scientific">Lutibaculum baratangense AMV1</name>
    <dbReference type="NCBI Taxonomy" id="631454"/>
    <lineage>
        <taxon>Bacteria</taxon>
        <taxon>Pseudomonadati</taxon>
        <taxon>Pseudomonadota</taxon>
        <taxon>Alphaproteobacteria</taxon>
        <taxon>Hyphomicrobiales</taxon>
        <taxon>Tepidamorphaceae</taxon>
        <taxon>Lutibaculum</taxon>
    </lineage>
</organism>
<dbReference type="GO" id="GO:0016874">
    <property type="term" value="F:ligase activity"/>
    <property type="evidence" value="ECO:0007669"/>
    <property type="project" value="UniProtKB-KW"/>
</dbReference>
<comment type="caution">
    <text evidence="2">The sequence shown here is derived from an EMBL/GenBank/DDBJ whole genome shotgun (WGS) entry which is preliminary data.</text>
</comment>
<dbReference type="RefSeq" id="WP_023430981.1">
    <property type="nucleotide sequence ID" value="NZ_AWXZ01000014.1"/>
</dbReference>
<evidence type="ECO:0000313" key="2">
    <source>
        <dbReference type="EMBL" id="ESR26614.1"/>
    </source>
</evidence>
<gene>
    <name evidence="2" type="ORF">N177_0833</name>
</gene>
<dbReference type="Gene3D" id="3.90.1300.10">
    <property type="entry name" value="Amidase signature (AS) domain"/>
    <property type="match status" value="1"/>
</dbReference>